<dbReference type="InterPro" id="IPR035897">
    <property type="entry name" value="Toll_tir_struct_dom_sf"/>
</dbReference>
<feature type="non-terminal residue" evidence="4">
    <location>
        <position position="1"/>
    </location>
</feature>
<dbReference type="PANTHER" id="PTHR47508">
    <property type="entry name" value="SAM DOMAIN-CONTAINING PROTEIN-RELATED"/>
    <property type="match status" value="1"/>
</dbReference>
<comment type="caution">
    <text evidence="4">The sequence shown here is derived from an EMBL/GenBank/DDBJ whole genome shotgun (WGS) entry which is preliminary data.</text>
</comment>
<sequence length="223" mass="25628">AKAKYVTTTEKATFEEQLPVWMDIKSGIKSANLFEVIGEAIENSVCFICFMTPEYQQSGFCKQELLYAKQCNIPITPLKLEENWLKKKSVELYNRIYTVLENQLKSSPKSKSVVKQLSSQPSEKYKMEINYPKKTANSLDEIPYSLRMMASSTSVFANSDAVNDLSGRVSRKIPIVHPHDSHRRRISPVRKIPPPVYYGRRRKKSSNDDDSEEEEQNFSKFGD</sequence>
<dbReference type="Proteomes" id="UP000682733">
    <property type="component" value="Unassembled WGS sequence"/>
</dbReference>
<accession>A0A816CYC7</accession>
<protein>
    <recommendedName>
        <fullName evidence="2">TIR domain-containing protein</fullName>
    </recommendedName>
</protein>
<dbReference type="Gene3D" id="3.40.50.10140">
    <property type="entry name" value="Toll/interleukin-1 receptor homology (TIR) domain"/>
    <property type="match status" value="1"/>
</dbReference>
<feature type="region of interest" description="Disordered" evidence="1">
    <location>
        <begin position="176"/>
        <end position="223"/>
    </location>
</feature>
<evidence type="ECO:0000256" key="1">
    <source>
        <dbReference type="SAM" id="MobiDB-lite"/>
    </source>
</evidence>
<dbReference type="GO" id="GO:0007165">
    <property type="term" value="P:signal transduction"/>
    <property type="evidence" value="ECO:0007669"/>
    <property type="project" value="InterPro"/>
</dbReference>
<evidence type="ECO:0000313" key="4">
    <source>
        <dbReference type="EMBL" id="CAF1627735.1"/>
    </source>
</evidence>
<reference evidence="4" key="1">
    <citation type="submission" date="2021-02" db="EMBL/GenBank/DDBJ databases">
        <authorList>
            <person name="Nowell W R."/>
        </authorList>
    </citation>
    <scope>NUCLEOTIDE SEQUENCE</scope>
</reference>
<dbReference type="EMBL" id="CAJNOK010047968">
    <property type="protein sequence ID" value="CAF1590190.1"/>
    <property type="molecule type" value="Genomic_DNA"/>
</dbReference>
<dbReference type="EMBL" id="CAJOBA010071370">
    <property type="protein sequence ID" value="CAF4393741.1"/>
    <property type="molecule type" value="Genomic_DNA"/>
</dbReference>
<keyword evidence="7" id="KW-1185">Reference proteome</keyword>
<dbReference type="Proteomes" id="UP000663829">
    <property type="component" value="Unassembled WGS sequence"/>
</dbReference>
<dbReference type="PANTHER" id="PTHR47508:SF1">
    <property type="entry name" value="NON-SPECIFIC SERINE_THREONINE PROTEIN KINASE"/>
    <property type="match status" value="1"/>
</dbReference>
<dbReference type="EMBL" id="CAJOBC010110269">
    <property type="protein sequence ID" value="CAF4523398.1"/>
    <property type="molecule type" value="Genomic_DNA"/>
</dbReference>
<dbReference type="InterPro" id="IPR000157">
    <property type="entry name" value="TIR_dom"/>
</dbReference>
<evidence type="ECO:0000313" key="5">
    <source>
        <dbReference type="EMBL" id="CAF4393741.1"/>
    </source>
</evidence>
<name>A0A816CYC7_9BILA</name>
<dbReference type="Proteomes" id="UP000681722">
    <property type="component" value="Unassembled WGS sequence"/>
</dbReference>
<evidence type="ECO:0000259" key="2">
    <source>
        <dbReference type="Pfam" id="PF13676"/>
    </source>
</evidence>
<evidence type="ECO:0000313" key="6">
    <source>
        <dbReference type="EMBL" id="CAF4523398.1"/>
    </source>
</evidence>
<dbReference type="EMBL" id="CAJNOQ010042661">
    <property type="protein sequence ID" value="CAF1627735.1"/>
    <property type="molecule type" value="Genomic_DNA"/>
</dbReference>
<gene>
    <name evidence="4" type="ORF">GPM918_LOCUS44153</name>
    <name evidence="3" type="ORF">OVA965_LOCUS41500</name>
    <name evidence="6" type="ORF">SRO942_LOCUS45880</name>
    <name evidence="5" type="ORF">TMI583_LOCUS43165</name>
</gene>
<dbReference type="Pfam" id="PF13676">
    <property type="entry name" value="TIR_2"/>
    <property type="match status" value="1"/>
</dbReference>
<proteinExistence type="predicted"/>
<dbReference type="SUPFAM" id="SSF52200">
    <property type="entry name" value="Toll/Interleukin receptor TIR domain"/>
    <property type="match status" value="1"/>
</dbReference>
<dbReference type="Proteomes" id="UP000677228">
    <property type="component" value="Unassembled WGS sequence"/>
</dbReference>
<organism evidence="4 7">
    <name type="scientific">Didymodactylos carnosus</name>
    <dbReference type="NCBI Taxonomy" id="1234261"/>
    <lineage>
        <taxon>Eukaryota</taxon>
        <taxon>Metazoa</taxon>
        <taxon>Spiralia</taxon>
        <taxon>Gnathifera</taxon>
        <taxon>Rotifera</taxon>
        <taxon>Eurotatoria</taxon>
        <taxon>Bdelloidea</taxon>
        <taxon>Philodinida</taxon>
        <taxon>Philodinidae</taxon>
        <taxon>Didymodactylos</taxon>
    </lineage>
</organism>
<feature type="domain" description="TIR" evidence="2">
    <location>
        <begin position="15"/>
        <end position="87"/>
    </location>
</feature>
<evidence type="ECO:0000313" key="3">
    <source>
        <dbReference type="EMBL" id="CAF1590190.1"/>
    </source>
</evidence>
<dbReference type="AlphaFoldDB" id="A0A816CYC7"/>
<evidence type="ECO:0000313" key="7">
    <source>
        <dbReference type="Proteomes" id="UP000663829"/>
    </source>
</evidence>
<dbReference type="OrthoDB" id="2148946at2759"/>